<dbReference type="Pfam" id="PF14807">
    <property type="entry name" value="AP4E_app_platf"/>
    <property type="match status" value="1"/>
</dbReference>
<sequence length="893" mass="99130">MMQNISLKQMVSYAVHYECLSTIAVIYPNNELITLAAKSVTKFLKSKDNNLKYLGIEALGQLLTVDPQCGSSHEIIVVDCLSDPDPTIKKKTLDLLYLMANESNVAVICAKFLECLPAVSDVTSQQHLSENVVQMAKNYYQSLEWFLKTLCHLCQVADWSIPSVVTTVIDVIQKEQESHGWGISTTVVDVFLPFTNMKIIKEPLAQLTVWVLGEFSTRDISSLMLEDALESLLLLLGNKDTEWVTDTKLQILSALLKIFAKSDSLEMNLTKHLTPLLKDEEPEIRQRTAELLVLTAPSTQVSKEVLQFGINSGQCDWTLSFLDGYVSDALAQGAAPYKPKQQRTIEEATVQHDVKQQLFSGLNFQPYSAPSTFSHISSSSVTSPTRPDENNSSVPSVGSSEHSNSREQNQPLDSSQLKLEGVKKVWGKSGYIKTDHQKQTSESSTTEKKENTIPSSSTIPSFQVSDVSKPSVQLNEATAIRTKEVPKKNSESRTKEEDEDVDEEVETPEMKQKQDLAKALFGNVQQPKRKDLILSGSSHAFGSSNQSSSLLENNRQVDLLSLSNEPDAQMPVGNHHSSNLKHPSVKLENVSVAQSDQANNKRNESEKNFEDTVTGLNQTVNLLDDSVGSFQGEPGSLLYQISRTPNTDSSEGDHQLPAEFEDFPHSKEFDQLCQDDMMRVTLCKVWKPKELGMVMFLYNKSGSHQITDAEVAVVLPSNLKFLHRDGQKQTEVVGSVNMQSSKYVSLSCICQSPAVNMMLGGEVTYRDHTRTSKRLFFNTAINMSDLLRSHHITTNEFGSLWGKPCHDIRLSHDSFAGELQSLMQLLSSKLSFHTVEIKGNEALAASSLLGGTNCLAHFKLQNKKLDIWLKSSNKRLCEVLNKLILGSVTGDTS</sequence>
<feature type="compositionally biased region" description="Polar residues" evidence="5">
    <location>
        <begin position="406"/>
        <end position="417"/>
    </location>
</feature>
<dbReference type="OrthoDB" id="29308at2759"/>
<dbReference type="GO" id="GO:0006886">
    <property type="term" value="P:intracellular protein transport"/>
    <property type="evidence" value="ECO:0007669"/>
    <property type="project" value="InterPro"/>
</dbReference>
<accession>A0A9Q1H8I0</accession>
<reference evidence="7" key="1">
    <citation type="submission" date="2021-10" db="EMBL/GenBank/DDBJ databases">
        <title>Tropical sea cucumber genome reveals ecological adaptation and Cuvierian tubules defense mechanism.</title>
        <authorList>
            <person name="Chen T."/>
        </authorList>
    </citation>
    <scope>NUCLEOTIDE SEQUENCE</scope>
    <source>
        <strain evidence="7">Nanhai2018</strain>
        <tissue evidence="7">Muscle</tissue>
    </source>
</reference>
<protein>
    <submittedName>
        <fullName evidence="7">AP-4 complex subunit epsilon-1</fullName>
    </submittedName>
</protein>
<comment type="subcellular location">
    <subcellularLocation>
        <location evidence="1">Endomembrane system</location>
    </subcellularLocation>
</comment>
<feature type="compositionally biased region" description="Acidic residues" evidence="5">
    <location>
        <begin position="497"/>
        <end position="507"/>
    </location>
</feature>
<evidence type="ECO:0000259" key="6">
    <source>
        <dbReference type="SMART" id="SM01356"/>
    </source>
</evidence>
<dbReference type="GO" id="GO:0012505">
    <property type="term" value="C:endomembrane system"/>
    <property type="evidence" value="ECO:0007669"/>
    <property type="project" value="UniProtKB-SubCell"/>
</dbReference>
<evidence type="ECO:0000256" key="2">
    <source>
        <dbReference type="ARBA" id="ARBA00022448"/>
    </source>
</evidence>
<dbReference type="Pfam" id="PF01602">
    <property type="entry name" value="Adaptin_N"/>
    <property type="match status" value="1"/>
</dbReference>
<feature type="compositionally biased region" description="Basic and acidic residues" evidence="5">
    <location>
        <begin position="599"/>
        <end position="610"/>
    </location>
</feature>
<feature type="region of interest" description="Disordered" evidence="5">
    <location>
        <begin position="591"/>
        <end position="611"/>
    </location>
</feature>
<evidence type="ECO:0000313" key="7">
    <source>
        <dbReference type="EMBL" id="KAJ8036508.1"/>
    </source>
</evidence>
<dbReference type="InterPro" id="IPR002553">
    <property type="entry name" value="Clathrin/coatomer_adapt-like_N"/>
</dbReference>
<dbReference type="SMART" id="SM01356">
    <property type="entry name" value="AP4E_app_platf"/>
    <property type="match status" value="1"/>
</dbReference>
<dbReference type="Gene3D" id="1.25.10.10">
    <property type="entry name" value="Leucine-rich Repeat Variant"/>
    <property type="match status" value="1"/>
</dbReference>
<feature type="compositionally biased region" description="Basic and acidic residues" evidence="5">
    <location>
        <begin position="433"/>
        <end position="451"/>
    </location>
</feature>
<gene>
    <name evidence="7" type="ORF">HOLleu_20507</name>
</gene>
<evidence type="ECO:0000256" key="3">
    <source>
        <dbReference type="ARBA" id="ARBA00022927"/>
    </source>
</evidence>
<dbReference type="GO" id="GO:0016192">
    <property type="term" value="P:vesicle-mediated transport"/>
    <property type="evidence" value="ECO:0007669"/>
    <property type="project" value="InterPro"/>
</dbReference>
<dbReference type="InterPro" id="IPR011989">
    <property type="entry name" value="ARM-like"/>
</dbReference>
<dbReference type="AlphaFoldDB" id="A0A9Q1H8I0"/>
<organism evidence="7 8">
    <name type="scientific">Holothuria leucospilota</name>
    <name type="common">Black long sea cucumber</name>
    <name type="synonym">Mertensiothuria leucospilota</name>
    <dbReference type="NCBI Taxonomy" id="206669"/>
    <lineage>
        <taxon>Eukaryota</taxon>
        <taxon>Metazoa</taxon>
        <taxon>Echinodermata</taxon>
        <taxon>Eleutherozoa</taxon>
        <taxon>Echinozoa</taxon>
        <taxon>Holothuroidea</taxon>
        <taxon>Aspidochirotacea</taxon>
        <taxon>Aspidochirotida</taxon>
        <taxon>Holothuriidae</taxon>
        <taxon>Holothuria</taxon>
    </lineage>
</organism>
<dbReference type="PANTHER" id="PTHR22780">
    <property type="entry name" value="ADAPTIN, ALPHA/GAMMA/EPSILON"/>
    <property type="match status" value="1"/>
</dbReference>
<dbReference type="SUPFAM" id="SSF48371">
    <property type="entry name" value="ARM repeat"/>
    <property type="match status" value="1"/>
</dbReference>
<keyword evidence="2" id="KW-0813">Transport</keyword>
<keyword evidence="3" id="KW-0653">Protein transport</keyword>
<dbReference type="GO" id="GO:0030117">
    <property type="term" value="C:membrane coat"/>
    <property type="evidence" value="ECO:0007669"/>
    <property type="project" value="InterPro"/>
</dbReference>
<evidence type="ECO:0000256" key="4">
    <source>
        <dbReference type="ARBA" id="ARBA00023136"/>
    </source>
</evidence>
<keyword evidence="8" id="KW-1185">Reference proteome</keyword>
<keyword evidence="4" id="KW-0472">Membrane</keyword>
<dbReference type="InterPro" id="IPR016024">
    <property type="entry name" value="ARM-type_fold"/>
</dbReference>
<comment type="caution">
    <text evidence="7">The sequence shown here is derived from an EMBL/GenBank/DDBJ whole genome shotgun (WGS) entry which is preliminary data.</text>
</comment>
<evidence type="ECO:0000313" key="8">
    <source>
        <dbReference type="Proteomes" id="UP001152320"/>
    </source>
</evidence>
<dbReference type="Proteomes" id="UP001152320">
    <property type="component" value="Chromosome 9"/>
</dbReference>
<feature type="compositionally biased region" description="Polar residues" evidence="5">
    <location>
        <begin position="452"/>
        <end position="476"/>
    </location>
</feature>
<feature type="region of interest" description="Disordered" evidence="5">
    <location>
        <begin position="373"/>
        <end position="512"/>
    </location>
</feature>
<proteinExistence type="predicted"/>
<feature type="domain" description="AP-4 complex subunit epsilon-1 C-terminal" evidence="6">
    <location>
        <begin position="788"/>
        <end position="889"/>
    </location>
</feature>
<feature type="compositionally biased region" description="Basic and acidic residues" evidence="5">
    <location>
        <begin position="481"/>
        <end position="496"/>
    </location>
</feature>
<feature type="compositionally biased region" description="Low complexity" evidence="5">
    <location>
        <begin position="373"/>
        <end position="402"/>
    </location>
</feature>
<evidence type="ECO:0000256" key="1">
    <source>
        <dbReference type="ARBA" id="ARBA00004308"/>
    </source>
</evidence>
<dbReference type="InterPro" id="IPR050840">
    <property type="entry name" value="Adaptor_Complx_Large_Subunit"/>
</dbReference>
<evidence type="ECO:0000256" key="5">
    <source>
        <dbReference type="SAM" id="MobiDB-lite"/>
    </source>
</evidence>
<dbReference type="InterPro" id="IPR028269">
    <property type="entry name" value="AP4E1_C"/>
</dbReference>
<dbReference type="EMBL" id="JAIZAY010000009">
    <property type="protein sequence ID" value="KAJ8036508.1"/>
    <property type="molecule type" value="Genomic_DNA"/>
</dbReference>
<name>A0A9Q1H8I0_HOLLE</name>